<dbReference type="Pfam" id="PF13635">
    <property type="entry name" value="DUF4143"/>
    <property type="match status" value="1"/>
</dbReference>
<dbReference type="InterPro" id="IPR041682">
    <property type="entry name" value="AAA_14"/>
</dbReference>
<dbReference type="AlphaFoldDB" id="A0A6J6U3T5"/>
<gene>
    <name evidence="3" type="ORF">UFOPK2810_00993</name>
</gene>
<reference evidence="3" key="1">
    <citation type="submission" date="2020-05" db="EMBL/GenBank/DDBJ databases">
        <authorList>
            <person name="Chiriac C."/>
            <person name="Salcher M."/>
            <person name="Ghai R."/>
            <person name="Kavagutti S V."/>
        </authorList>
    </citation>
    <scope>NUCLEOTIDE SEQUENCE</scope>
</reference>
<feature type="domain" description="DUF4143" evidence="2">
    <location>
        <begin position="207"/>
        <end position="368"/>
    </location>
</feature>
<dbReference type="PANTHER" id="PTHR43566:SF2">
    <property type="entry name" value="DUF4143 DOMAIN-CONTAINING PROTEIN"/>
    <property type="match status" value="1"/>
</dbReference>
<dbReference type="InterPro" id="IPR027417">
    <property type="entry name" value="P-loop_NTPase"/>
</dbReference>
<protein>
    <submittedName>
        <fullName evidence="3">Unannotated protein</fullName>
    </submittedName>
</protein>
<name>A0A6J6U3T5_9ZZZZ</name>
<dbReference type="PANTHER" id="PTHR43566">
    <property type="entry name" value="CONSERVED PROTEIN"/>
    <property type="match status" value="1"/>
</dbReference>
<evidence type="ECO:0000259" key="1">
    <source>
        <dbReference type="Pfam" id="PF13173"/>
    </source>
</evidence>
<dbReference type="EMBL" id="CAEZYZ010000159">
    <property type="protein sequence ID" value="CAB4754402.1"/>
    <property type="molecule type" value="Genomic_DNA"/>
</dbReference>
<organism evidence="3">
    <name type="scientific">freshwater metagenome</name>
    <dbReference type="NCBI Taxonomy" id="449393"/>
    <lineage>
        <taxon>unclassified sequences</taxon>
        <taxon>metagenomes</taxon>
        <taxon>ecological metagenomes</taxon>
    </lineage>
</organism>
<accession>A0A6J6U3T5</accession>
<feature type="domain" description="AAA" evidence="1">
    <location>
        <begin position="23"/>
        <end position="142"/>
    </location>
</feature>
<proteinExistence type="predicted"/>
<dbReference type="Pfam" id="PF13173">
    <property type="entry name" value="AAA_14"/>
    <property type="match status" value="1"/>
</dbReference>
<dbReference type="SUPFAM" id="SSF52540">
    <property type="entry name" value="P-loop containing nucleoside triphosphate hydrolases"/>
    <property type="match status" value="1"/>
</dbReference>
<evidence type="ECO:0000259" key="2">
    <source>
        <dbReference type="Pfam" id="PF13635"/>
    </source>
</evidence>
<sequence>MTTQGELFTRHATPLLIDYLKHFRAVILNGPRQSGKSTLMSQILPTVGGTLRTLDDLGERQSALTDPLAYVAQGTRPTMIDEVQRGGDDIVLAVKAQTDRDTAPGQFILAGSTRFLTAPTLSESLAGRAAVIDLWPLSQGELDRERLSFIDRAFDEPQQFRKRGPLEWDRTEYLRRICAGGFPEPLRLSPGRLRDAWFAQYVTGIIERDLREMARIRETSAAERILRATAAVTSAEMNISKLASDTGFSRQTVDRYVGLLEAVFLVHRVPAFAANGLQRVIRHPKLHLADTGLAAHLLGVSTEALSSLAPASLGPLVETFVVNELLKQSTWSTIEARMSHVRERTGLEVDLVLERRNGDLIGVEIKASSSVTDRDFTHLNSLRQLLGERFIHGFVVYLGPTALPFGERLTAIPAGMLWR</sequence>
<evidence type="ECO:0000313" key="3">
    <source>
        <dbReference type="EMBL" id="CAB4754402.1"/>
    </source>
</evidence>
<dbReference type="InterPro" id="IPR025420">
    <property type="entry name" value="DUF4143"/>
</dbReference>